<keyword evidence="4" id="KW-1185">Reference proteome</keyword>
<dbReference type="STRING" id="47428.A0A284RDI5"/>
<accession>A0A284RDI5</accession>
<name>A0A284RDI5_ARMOS</name>
<dbReference type="Proteomes" id="UP000219338">
    <property type="component" value="Unassembled WGS sequence"/>
</dbReference>
<dbReference type="OMA" id="TENAMVA"/>
<feature type="transmembrane region" description="Helical" evidence="2">
    <location>
        <begin position="300"/>
        <end position="321"/>
    </location>
</feature>
<reference evidence="4" key="1">
    <citation type="journal article" date="2017" name="Nat. Ecol. Evol.">
        <title>Genome expansion and lineage-specific genetic innovations in the forest pathogenic fungi Armillaria.</title>
        <authorList>
            <person name="Sipos G."/>
            <person name="Prasanna A.N."/>
            <person name="Walter M.C."/>
            <person name="O'Connor E."/>
            <person name="Balint B."/>
            <person name="Krizsan K."/>
            <person name="Kiss B."/>
            <person name="Hess J."/>
            <person name="Varga T."/>
            <person name="Slot J."/>
            <person name="Riley R."/>
            <person name="Boka B."/>
            <person name="Rigling D."/>
            <person name="Barry K."/>
            <person name="Lee J."/>
            <person name="Mihaltcheva S."/>
            <person name="LaButti K."/>
            <person name="Lipzen A."/>
            <person name="Waldron R."/>
            <person name="Moloney N.M."/>
            <person name="Sperisen C."/>
            <person name="Kredics L."/>
            <person name="Vagvoelgyi C."/>
            <person name="Patrignani A."/>
            <person name="Fitzpatrick D."/>
            <person name="Nagy I."/>
            <person name="Doyle S."/>
            <person name="Anderson J.B."/>
            <person name="Grigoriev I.V."/>
            <person name="Gueldener U."/>
            <person name="Muensterkoetter M."/>
            <person name="Nagy L.G."/>
        </authorList>
    </citation>
    <scope>NUCLEOTIDE SEQUENCE [LARGE SCALE GENOMIC DNA]</scope>
    <source>
        <strain evidence="4">C18/9</strain>
    </source>
</reference>
<gene>
    <name evidence="3" type="ORF">ARMOST_10164</name>
</gene>
<sequence length="373" mass="42253">MSPPPETPRLAVNPHLIPCPDFTCADYSFLRIAVESANSLSTDDAIAQLAQNWTARNAKDRDIWDAQIQADQDAADLSKKNADQAVEDARLQLEKDREIEKKEKDKKRPKLGNFDPLLNVKKEADPILHPYAQKQLADFKYCPLWYFTKTSVAEASNIINTLAPDTLNLQQDSGSGSLSFQASSTVKPSKNAQADKDPSWSQFSYAFSWFLRAINMANWPKPTIQMFALMFLSLMLHSFRQRSNGEKSLLVYADDTCRQWHHDIEEGNSAPNLANIVIQHLENISNDLHDKAKGSSKVRIMFSFLSHVCSFSFAFLPTSVLPSTIFPPNWLHYARLGCTTLHYLVAFSMIAFYVILLVRFFEWSCLFLCGSLE</sequence>
<evidence type="ECO:0000256" key="1">
    <source>
        <dbReference type="SAM" id="MobiDB-lite"/>
    </source>
</evidence>
<keyword evidence="2" id="KW-0812">Transmembrane</keyword>
<keyword evidence="2" id="KW-0472">Membrane</keyword>
<dbReference type="EMBL" id="FUEG01000007">
    <property type="protein sequence ID" value="SJL06822.1"/>
    <property type="molecule type" value="Genomic_DNA"/>
</dbReference>
<feature type="region of interest" description="Disordered" evidence="1">
    <location>
        <begin position="93"/>
        <end position="112"/>
    </location>
</feature>
<organism evidence="3 4">
    <name type="scientific">Armillaria ostoyae</name>
    <name type="common">Armillaria root rot fungus</name>
    <dbReference type="NCBI Taxonomy" id="47428"/>
    <lineage>
        <taxon>Eukaryota</taxon>
        <taxon>Fungi</taxon>
        <taxon>Dikarya</taxon>
        <taxon>Basidiomycota</taxon>
        <taxon>Agaricomycotina</taxon>
        <taxon>Agaricomycetes</taxon>
        <taxon>Agaricomycetidae</taxon>
        <taxon>Agaricales</taxon>
        <taxon>Marasmiineae</taxon>
        <taxon>Physalacriaceae</taxon>
        <taxon>Armillaria</taxon>
    </lineage>
</organism>
<protein>
    <submittedName>
        <fullName evidence="3">Uncharacterized protein</fullName>
    </submittedName>
</protein>
<evidence type="ECO:0000313" key="3">
    <source>
        <dbReference type="EMBL" id="SJL06822.1"/>
    </source>
</evidence>
<evidence type="ECO:0000256" key="2">
    <source>
        <dbReference type="SAM" id="Phobius"/>
    </source>
</evidence>
<keyword evidence="2" id="KW-1133">Transmembrane helix</keyword>
<dbReference type="OrthoDB" id="3037913at2759"/>
<feature type="compositionally biased region" description="Basic and acidic residues" evidence="1">
    <location>
        <begin position="93"/>
        <end position="103"/>
    </location>
</feature>
<evidence type="ECO:0000313" key="4">
    <source>
        <dbReference type="Proteomes" id="UP000219338"/>
    </source>
</evidence>
<dbReference type="AlphaFoldDB" id="A0A284RDI5"/>
<proteinExistence type="predicted"/>
<feature type="transmembrane region" description="Helical" evidence="2">
    <location>
        <begin position="341"/>
        <end position="361"/>
    </location>
</feature>
<feature type="transmembrane region" description="Helical" evidence="2">
    <location>
        <begin position="222"/>
        <end position="239"/>
    </location>
</feature>